<proteinExistence type="predicted"/>
<evidence type="ECO:0000256" key="2">
    <source>
        <dbReference type="PROSITE-ProRule" id="PRU00335"/>
    </source>
</evidence>
<keyword evidence="5" id="KW-1185">Reference proteome</keyword>
<reference evidence="4 5" key="1">
    <citation type="submission" date="2023-03" db="EMBL/GenBank/DDBJ databases">
        <authorList>
            <person name="Shen W."/>
            <person name="Cai J."/>
        </authorList>
    </citation>
    <scope>NUCLEOTIDE SEQUENCE [LARGE SCALE GENOMIC DNA]</scope>
    <source>
        <strain evidence="4 5">D6-4</strain>
    </source>
</reference>
<name>A0ABU3F1D1_9ENTE</name>
<protein>
    <submittedName>
        <fullName evidence="4">TetR/AcrR family transcriptional regulator</fullName>
    </submittedName>
</protein>
<accession>A0ABU3F1D1</accession>
<keyword evidence="1 2" id="KW-0238">DNA-binding</keyword>
<dbReference type="PANTHER" id="PTHR43479:SF11">
    <property type="entry name" value="ACREF_ENVCD OPERON REPRESSOR-RELATED"/>
    <property type="match status" value="1"/>
</dbReference>
<dbReference type="SUPFAM" id="SSF46689">
    <property type="entry name" value="Homeodomain-like"/>
    <property type="match status" value="1"/>
</dbReference>
<dbReference type="RefSeq" id="WP_311822974.1">
    <property type="nucleotide sequence ID" value="NZ_JARPYE010000002.1"/>
</dbReference>
<comment type="caution">
    <text evidence="4">The sequence shown here is derived from an EMBL/GenBank/DDBJ whole genome shotgun (WGS) entry which is preliminary data.</text>
</comment>
<feature type="domain" description="HTH tetR-type" evidence="3">
    <location>
        <begin position="6"/>
        <end position="67"/>
    </location>
</feature>
<evidence type="ECO:0000256" key="1">
    <source>
        <dbReference type="ARBA" id="ARBA00023125"/>
    </source>
</evidence>
<dbReference type="PANTHER" id="PTHR43479">
    <property type="entry name" value="ACREF/ENVCD OPERON REPRESSOR-RELATED"/>
    <property type="match status" value="1"/>
</dbReference>
<sequence length="213" mass="24518">MKKKSEETRELILNSALELFIEKSYSETSTNDIRKKAGNLSRGGLYYFFPKKEDILEALPEFLFKDSLPMNDILEDKNLNTIEKIRKILYEEHKAIRNSSRGQLFYKLMSSPEFLTLFLNQLSSDAIPVYHQLILKGNADGSMKVASPIYTAEVLPLLLNIWFNPSFFNNDIDDVDARIDYLDDLLNSMGVPLLNGNLKKVLKQTWTTVKEDL</sequence>
<feature type="DNA-binding region" description="H-T-H motif" evidence="2">
    <location>
        <begin position="30"/>
        <end position="49"/>
    </location>
</feature>
<evidence type="ECO:0000313" key="5">
    <source>
        <dbReference type="Proteomes" id="UP001252875"/>
    </source>
</evidence>
<dbReference type="PROSITE" id="PS50977">
    <property type="entry name" value="HTH_TETR_2"/>
    <property type="match status" value="1"/>
</dbReference>
<dbReference type="Pfam" id="PF00440">
    <property type="entry name" value="TetR_N"/>
    <property type="match status" value="1"/>
</dbReference>
<evidence type="ECO:0000313" key="4">
    <source>
        <dbReference type="EMBL" id="MDT2600937.1"/>
    </source>
</evidence>
<dbReference type="Gene3D" id="1.10.357.10">
    <property type="entry name" value="Tetracycline Repressor, domain 2"/>
    <property type="match status" value="1"/>
</dbReference>
<gene>
    <name evidence="4" type="ORF">P7D85_14215</name>
</gene>
<dbReference type="InterPro" id="IPR001647">
    <property type="entry name" value="HTH_TetR"/>
</dbReference>
<organism evidence="4 5">
    <name type="scientific">Enterococcus hulanensis</name>
    <dbReference type="NCBI Taxonomy" id="2559929"/>
    <lineage>
        <taxon>Bacteria</taxon>
        <taxon>Bacillati</taxon>
        <taxon>Bacillota</taxon>
        <taxon>Bacilli</taxon>
        <taxon>Lactobacillales</taxon>
        <taxon>Enterococcaceae</taxon>
        <taxon>Enterococcus</taxon>
    </lineage>
</organism>
<dbReference type="Proteomes" id="UP001252875">
    <property type="component" value="Unassembled WGS sequence"/>
</dbReference>
<dbReference type="EMBL" id="JARPYI010000008">
    <property type="protein sequence ID" value="MDT2600937.1"/>
    <property type="molecule type" value="Genomic_DNA"/>
</dbReference>
<evidence type="ECO:0000259" key="3">
    <source>
        <dbReference type="PROSITE" id="PS50977"/>
    </source>
</evidence>
<dbReference type="InterPro" id="IPR009057">
    <property type="entry name" value="Homeodomain-like_sf"/>
</dbReference>
<dbReference type="InterPro" id="IPR050624">
    <property type="entry name" value="HTH-type_Tx_Regulator"/>
</dbReference>